<dbReference type="PROSITE" id="PS00093">
    <property type="entry name" value="N4_MTASE"/>
    <property type="match status" value="1"/>
</dbReference>
<evidence type="ECO:0000256" key="4">
    <source>
        <dbReference type="ARBA" id="ARBA00022679"/>
    </source>
</evidence>
<keyword evidence="6" id="KW-0680">Restriction system</keyword>
<accession>E5Q8U0</accession>
<dbReference type="GO" id="GO:0003677">
    <property type="term" value="F:DNA binding"/>
    <property type="evidence" value="ECO:0007669"/>
    <property type="project" value="UniProtKB-KW"/>
</dbReference>
<dbReference type="AlphaFoldDB" id="E5Q8U0"/>
<protein>
    <recommendedName>
        <fullName evidence="2">site-specific DNA-methyltransferase (cytosine-N(4)-specific)</fullName>
        <ecNumber evidence="2">2.1.1.113</ecNumber>
    </recommendedName>
</protein>
<dbReference type="GO" id="GO:0008170">
    <property type="term" value="F:N-methyltransferase activity"/>
    <property type="evidence" value="ECO:0007669"/>
    <property type="project" value="InterPro"/>
</dbReference>
<name>E5Q8U0_GEOSE</name>
<evidence type="ECO:0000256" key="8">
    <source>
        <dbReference type="ARBA" id="ARBA00049120"/>
    </source>
</evidence>
<evidence type="ECO:0000256" key="6">
    <source>
        <dbReference type="ARBA" id="ARBA00022747"/>
    </source>
</evidence>
<proteinExistence type="inferred from homology"/>
<evidence type="ECO:0000256" key="5">
    <source>
        <dbReference type="ARBA" id="ARBA00022691"/>
    </source>
</evidence>
<dbReference type="InterPro" id="IPR029063">
    <property type="entry name" value="SAM-dependent_MTases_sf"/>
</dbReference>
<comment type="similarity">
    <text evidence="1">Belongs to the N(4)/N(6)-methyltransferase family. N(4) subfamily.</text>
</comment>
<comment type="catalytic activity">
    <reaction evidence="8">
        <text>a 2'-deoxycytidine in DNA + S-adenosyl-L-methionine = an N(4)-methyl-2'-deoxycytidine in DNA + S-adenosyl-L-homocysteine + H(+)</text>
        <dbReference type="Rhea" id="RHEA:16857"/>
        <dbReference type="Rhea" id="RHEA-COMP:11369"/>
        <dbReference type="Rhea" id="RHEA-COMP:13674"/>
        <dbReference type="ChEBI" id="CHEBI:15378"/>
        <dbReference type="ChEBI" id="CHEBI:57856"/>
        <dbReference type="ChEBI" id="CHEBI:59789"/>
        <dbReference type="ChEBI" id="CHEBI:85452"/>
        <dbReference type="ChEBI" id="CHEBI:137933"/>
        <dbReference type="EC" id="2.1.1.113"/>
    </reaction>
</comment>
<evidence type="ECO:0000313" key="10">
    <source>
        <dbReference type="EMBL" id="ADR72995.1"/>
    </source>
</evidence>
<dbReference type="Gene3D" id="3.40.50.150">
    <property type="entry name" value="Vaccinia Virus protein VP39"/>
    <property type="match status" value="2"/>
</dbReference>
<sequence>MVDITAIQNLKIFEEDYSNTTDLNHGIHSYPAKFPPQIPGKLLDKFAKDNYVVLDPFCGSGTTLVEASLRNLDSVGNDINPIALLISTVKTTKYFDTDFEELEKIIYDLKDDYMNNKNNLKSTIDFPNKDHWFQKNVQKEIELILKHINLCSNEKYRNLLKVVLSEIIVTVSNQESDTRYAAIDKNIPDGKTIELFEKRYFAIKDKILSFSQMVKDFEYETKIISNDARNLIDIRSESIDIIITSPPYANTYDYYLYHKHRMNWLGYNFKETQNIEIGSRNEYSSKKQKPEKWKHDLMLVLQEMYRVMKKDRLCFIIIGDSVINKEHIKINDVIREIATKIGFEYLNEESVPLSKNSRKFNKKFGTDQTKLEHLISLYKPKLTIIMKAH</sequence>
<evidence type="ECO:0000256" key="7">
    <source>
        <dbReference type="ARBA" id="ARBA00023125"/>
    </source>
</evidence>
<gene>
    <name evidence="10" type="primary">bsrIM2</name>
</gene>
<dbReference type="PRINTS" id="PR00507">
    <property type="entry name" value="N12N6MTFRASE"/>
</dbReference>
<organism evidence="10">
    <name type="scientific">Geobacillus stearothermophilus</name>
    <name type="common">Bacillus stearothermophilus</name>
    <dbReference type="NCBI Taxonomy" id="1422"/>
    <lineage>
        <taxon>Bacteria</taxon>
        <taxon>Bacillati</taxon>
        <taxon>Bacillota</taxon>
        <taxon>Bacilli</taxon>
        <taxon>Bacillales</taxon>
        <taxon>Anoxybacillaceae</taxon>
        <taxon>Geobacillus</taxon>
    </lineage>
</organism>
<dbReference type="GO" id="GO:0032259">
    <property type="term" value="P:methylation"/>
    <property type="evidence" value="ECO:0007669"/>
    <property type="project" value="UniProtKB-KW"/>
</dbReference>
<dbReference type="InterPro" id="IPR017985">
    <property type="entry name" value="MeTrfase_CN4_CS"/>
</dbReference>
<keyword evidence="7" id="KW-0238">DNA-binding</keyword>
<evidence type="ECO:0000259" key="9">
    <source>
        <dbReference type="Pfam" id="PF01555"/>
    </source>
</evidence>
<dbReference type="GO" id="GO:0009307">
    <property type="term" value="P:DNA restriction-modification system"/>
    <property type="evidence" value="ECO:0007669"/>
    <property type="project" value="UniProtKB-KW"/>
</dbReference>
<feature type="domain" description="DNA methylase N-4/N-6" evidence="9">
    <location>
        <begin position="22"/>
        <end position="81"/>
    </location>
</feature>
<dbReference type="EMBL" id="HQ636105">
    <property type="protein sequence ID" value="ADR72995.1"/>
    <property type="molecule type" value="Genomic_DNA"/>
</dbReference>
<evidence type="ECO:0000256" key="1">
    <source>
        <dbReference type="ARBA" id="ARBA00010203"/>
    </source>
</evidence>
<dbReference type="SUPFAM" id="SSF53335">
    <property type="entry name" value="S-adenosyl-L-methionine-dependent methyltransferases"/>
    <property type="match status" value="1"/>
</dbReference>
<evidence type="ECO:0000256" key="2">
    <source>
        <dbReference type="ARBA" id="ARBA00012185"/>
    </source>
</evidence>
<reference evidence="10" key="1">
    <citation type="submission" date="2010-11" db="EMBL/GenBank/DDBJ databases">
        <title>BsrI restriction-modification system genes.</title>
        <authorList>
            <person name="Lunnen K.D."/>
            <person name="Wilson G.G."/>
        </authorList>
    </citation>
    <scope>NUCLEOTIDE SEQUENCE</scope>
    <source>
        <strain evidence="10">NEBM140</strain>
    </source>
</reference>
<dbReference type="EC" id="2.1.1.113" evidence="2"/>
<feature type="domain" description="DNA methylase N-4/N-6" evidence="9">
    <location>
        <begin position="239"/>
        <end position="348"/>
    </location>
</feature>
<keyword evidence="3" id="KW-0489">Methyltransferase</keyword>
<dbReference type="InterPro" id="IPR002941">
    <property type="entry name" value="DNA_methylase_N4/N6"/>
</dbReference>
<keyword evidence="5" id="KW-0949">S-adenosyl-L-methionine</keyword>
<dbReference type="GO" id="GO:0015667">
    <property type="term" value="F:site-specific DNA-methyltransferase (cytosine-N4-specific) activity"/>
    <property type="evidence" value="ECO:0007669"/>
    <property type="project" value="UniProtKB-EC"/>
</dbReference>
<evidence type="ECO:0000256" key="3">
    <source>
        <dbReference type="ARBA" id="ARBA00022603"/>
    </source>
</evidence>
<dbReference type="Pfam" id="PF01555">
    <property type="entry name" value="N6_N4_Mtase"/>
    <property type="match status" value="2"/>
</dbReference>
<keyword evidence="4" id="KW-0808">Transferase</keyword>